<dbReference type="Gene3D" id="3.30.1360.40">
    <property type="match status" value="1"/>
</dbReference>
<evidence type="ECO:0000313" key="4">
    <source>
        <dbReference type="EMBL" id="QCI25959.1"/>
    </source>
</evidence>
<dbReference type="OrthoDB" id="9804006at2"/>
<gene>
    <name evidence="4" type="ORF">D9V78_00805</name>
</gene>
<protein>
    <submittedName>
        <fullName evidence="4">Ribosome recycling factor</fullName>
    </submittedName>
</protein>
<dbReference type="GO" id="GO:0006412">
    <property type="term" value="P:translation"/>
    <property type="evidence" value="ECO:0007669"/>
    <property type="project" value="UniProtKB-KW"/>
</dbReference>
<dbReference type="EMBL" id="CP032999">
    <property type="protein sequence ID" value="QCI25959.1"/>
    <property type="molecule type" value="Genomic_DNA"/>
</dbReference>
<dbReference type="PANTHER" id="PTHR20982">
    <property type="entry name" value="RIBOSOME RECYCLING FACTOR"/>
    <property type="match status" value="1"/>
</dbReference>
<dbReference type="PANTHER" id="PTHR20982:SF3">
    <property type="entry name" value="MITOCHONDRIAL RIBOSOME RECYCLING FACTOR PSEUDO 1"/>
    <property type="match status" value="1"/>
</dbReference>
<keyword evidence="2" id="KW-0648">Protein biosynthesis</keyword>
<dbReference type="GO" id="GO:0043023">
    <property type="term" value="F:ribosomal large subunit binding"/>
    <property type="evidence" value="ECO:0007669"/>
    <property type="project" value="TreeGrafter"/>
</dbReference>
<comment type="similarity">
    <text evidence="1">Belongs to the RRF family.</text>
</comment>
<sequence>MDYDILKDIEMRMKKCLLIFKKNISNVCIDRVSPKLLDKVYIEYYGKKTSLREISNITIESANILKINVFDKNILRVIEKEIFNSKIEATTVVQDGFIKLIFPSLTEERRKKIYKSIQVDAECNRIMMRNIRRDANDILKKHVKKKIFTLDDERMIQTEIQFLTNKYINIVNDLCLKKQSDIMRVGKH</sequence>
<evidence type="ECO:0000259" key="3">
    <source>
        <dbReference type="Pfam" id="PF01765"/>
    </source>
</evidence>
<evidence type="ECO:0000313" key="5">
    <source>
        <dbReference type="Proteomes" id="UP000298685"/>
    </source>
</evidence>
<dbReference type="Proteomes" id="UP000298685">
    <property type="component" value="Chromosome"/>
</dbReference>
<dbReference type="InterPro" id="IPR023584">
    <property type="entry name" value="Ribosome_recyc_fac_dom"/>
</dbReference>
<accession>A0A4D6Y9B2</accession>
<dbReference type="SUPFAM" id="SSF55194">
    <property type="entry name" value="Ribosome recycling factor, RRF"/>
    <property type="match status" value="1"/>
</dbReference>
<dbReference type="AlphaFoldDB" id="A0A4D6Y9B2"/>
<reference evidence="4 5" key="1">
    <citation type="submission" date="2018-10" db="EMBL/GenBank/DDBJ databases">
        <title>Comparative functional genomics of the obligate endosymbiont Buchnera aphidicola.</title>
        <authorList>
            <person name="Chong R.A."/>
        </authorList>
    </citation>
    <scope>NUCLEOTIDE SEQUENCE [LARGE SCALE GENOMIC DNA]</scope>
    <source>
        <strain evidence="4 5">Ska</strain>
    </source>
</reference>
<name>A0A4D6Y9B2_9GAMM</name>
<dbReference type="RefSeq" id="WP_158350488.1">
    <property type="nucleotide sequence ID" value="NZ_CP032999.1"/>
</dbReference>
<evidence type="ECO:0000256" key="2">
    <source>
        <dbReference type="ARBA" id="ARBA00022917"/>
    </source>
</evidence>
<evidence type="ECO:0000256" key="1">
    <source>
        <dbReference type="ARBA" id="ARBA00005912"/>
    </source>
</evidence>
<feature type="domain" description="Ribosome recycling factor" evidence="3">
    <location>
        <begin position="20"/>
        <end position="183"/>
    </location>
</feature>
<dbReference type="Gene3D" id="1.10.132.20">
    <property type="entry name" value="Ribosome-recycling factor"/>
    <property type="match status" value="1"/>
</dbReference>
<organism evidence="4 5">
    <name type="scientific">Buchnera aphidicola</name>
    <name type="common">Sarucallis kahawaluokalani</name>
    <dbReference type="NCBI Taxonomy" id="1241878"/>
    <lineage>
        <taxon>Bacteria</taxon>
        <taxon>Pseudomonadati</taxon>
        <taxon>Pseudomonadota</taxon>
        <taxon>Gammaproteobacteria</taxon>
        <taxon>Enterobacterales</taxon>
        <taxon>Erwiniaceae</taxon>
        <taxon>Buchnera</taxon>
    </lineage>
</organism>
<proteinExistence type="inferred from homology"/>
<dbReference type="Pfam" id="PF01765">
    <property type="entry name" value="RRF"/>
    <property type="match status" value="1"/>
</dbReference>
<dbReference type="InterPro" id="IPR036191">
    <property type="entry name" value="RRF_sf"/>
</dbReference>
<dbReference type="InterPro" id="IPR002661">
    <property type="entry name" value="Ribosome_recyc_fac"/>
</dbReference>